<evidence type="ECO:0000256" key="5">
    <source>
        <dbReference type="SAM" id="SignalP"/>
    </source>
</evidence>
<dbReference type="Pfam" id="PF03264">
    <property type="entry name" value="Cytochrom_NNT"/>
    <property type="match status" value="1"/>
</dbReference>
<feature type="domain" description="Cytochrome c" evidence="6">
    <location>
        <begin position="1432"/>
        <end position="1572"/>
    </location>
</feature>
<evidence type="ECO:0000313" key="7">
    <source>
        <dbReference type="EMBL" id="BDG06858.1"/>
    </source>
</evidence>
<organism evidence="7 8">
    <name type="scientific">Anaeromyxobacter oryzae</name>
    <dbReference type="NCBI Taxonomy" id="2918170"/>
    <lineage>
        <taxon>Bacteria</taxon>
        <taxon>Pseudomonadati</taxon>
        <taxon>Myxococcota</taxon>
        <taxon>Myxococcia</taxon>
        <taxon>Myxococcales</taxon>
        <taxon>Cystobacterineae</taxon>
        <taxon>Anaeromyxobacteraceae</taxon>
        <taxon>Anaeromyxobacter</taxon>
    </lineage>
</organism>
<dbReference type="PANTHER" id="PTHR35038">
    <property type="entry name" value="DISSIMILATORY SULFITE REDUCTASE SIRA"/>
    <property type="match status" value="1"/>
</dbReference>
<dbReference type="InterPro" id="IPR005126">
    <property type="entry name" value="NapC/NirT_cyt_c_N"/>
</dbReference>
<evidence type="ECO:0000256" key="3">
    <source>
        <dbReference type="ARBA" id="ARBA00023004"/>
    </source>
</evidence>
<accession>A0ABN6N4A8</accession>
<evidence type="ECO:0000256" key="2">
    <source>
        <dbReference type="ARBA" id="ARBA00022729"/>
    </source>
</evidence>
<feature type="chain" id="PRO_5046176513" description="Cytochrome c domain-containing protein" evidence="5">
    <location>
        <begin position="32"/>
        <end position="2629"/>
    </location>
</feature>
<dbReference type="RefSeq" id="WP_248357333.1">
    <property type="nucleotide sequence ID" value="NZ_AP025591.1"/>
</dbReference>
<keyword evidence="4" id="KW-0349">Heme</keyword>
<keyword evidence="2 5" id="KW-0732">Signal</keyword>
<gene>
    <name evidence="7" type="ORF">AMOR_58540</name>
</gene>
<dbReference type="PANTHER" id="PTHR35038:SF6">
    <property type="entry name" value="SURFACE LOCALIZED DECAHEME CYTOCHROME C LIPOPROTEIN"/>
    <property type="match status" value="1"/>
</dbReference>
<dbReference type="EMBL" id="AP025591">
    <property type="protein sequence ID" value="BDG06858.1"/>
    <property type="molecule type" value="Genomic_DNA"/>
</dbReference>
<protein>
    <recommendedName>
        <fullName evidence="6">Cytochrome c domain-containing protein</fullName>
    </recommendedName>
</protein>
<proteinExistence type="predicted"/>
<evidence type="ECO:0000313" key="8">
    <source>
        <dbReference type="Proteomes" id="UP001162891"/>
    </source>
</evidence>
<keyword evidence="3 4" id="KW-0408">Iron</keyword>
<dbReference type="Gene3D" id="2.60.40.10">
    <property type="entry name" value="Immunoglobulins"/>
    <property type="match status" value="1"/>
</dbReference>
<evidence type="ECO:0000256" key="1">
    <source>
        <dbReference type="ARBA" id="ARBA00022723"/>
    </source>
</evidence>
<dbReference type="Proteomes" id="UP001162891">
    <property type="component" value="Chromosome"/>
</dbReference>
<sequence>MSFFPDARPLVRAIAALGLGVAAALASPAAAQTVVGNGTEPTPSTLTVCPRADGSTDLNAAAVAVDAFTLAATPADTVTRIRVELWPANAYQVLDRVEIRSANLSTVYGSVTPTSDLQYIDLTTPIAVGATPVPLVISIVPKSQSAMPAGVAGAEYAIKAYVNIIISSNARQYQDSTSRVVTVDNLAPANVIWTTITPGATNITLNWSASQGVVVVRKLGGPVSDVLTDGATYAAPTTLPSGAQIVFAGTAATYNDAGLTAGKAYYYRVFSKDACGNYSAGAAIGPIRPGGTSYEGDSVKGSRRVVVGLINPISGVVSSPFRAQVRVFSPKSATGATQAIGTVELVADNGTTQQVFPLERNNNYGTASDSGIFEELTPTVGVTLTPGTYTLRARATSAADAVTPVYSGSAGVTVVATKGDGNLLVRDNSSQICSDCHAFKTHSSETTGVNYGSWYVGCRGCHDPHGTPNAGLIAKQITPPSVTGQYPPTNVYYSQRTGYSGVNGVDAPASASYTNADNSGPCQVCHTQTSVWTRNATPAQNAAAAASHNGTQQCTACHAHNQGLAASCTSCHGNEALAQPFATGADSLVKAAPPSDHLGNTATSFRGVGGHQAHVNKAVLVGTAIPCTECHQMPNTHNGAADPLPFGPTAKSGGLAPAWDGTTCSNVWCHGAGLVNGGGTNKAPAWTGGPSQAQCGTCHGIPPPVSVAPGEDHPQNLSCGDCHTGYTSTTVSATAGHINGTVSSPNKGCVSCHGDLNSVTNGTVVARSDARAAPGSTANAVDSTGSKDPTTVHVGAHGVHVNAGMMAAKTCGECHDWPADGDTTHANGNATPTFPAGGISRTAGVTASFAPGANTCATYCHSNGAPVGGTLAPTAPVWTSTAVLTCTSCHAMGGATTALSSAHKLHTGTYGYTCQQCHERTTTNGTTIVAGGGAHVNGLKEVFDAAGTKGTYNGATLTCSNTYCHSNGTDRTAPYTSGPSIAWTGTKTCTDCHGGPVGTGQIATGKHPNHVNVAGTIGGAASTNFACGACHSSTVAVGTNGPITTVANHANGNPNVVFDATYGGTFSAGAAEGQGTCATNYCHSSGEDPAGTRPNTFKTVTWNGAALDCTGCHGAETGAGTFTPSYGAPNYPNGTGITDANSHQKHVASAADCVTCHAGTVTAAGTAILGTSTLHLDKQRQVSFSGLTGSPTYTQASKTCSNVSCHGAGAPVWGSASLACADCHLSAAADNNNWNINDKVASNINSAEWTSNGHGSAAVAFGAGNTCLYCHDDTGSTHNQAANPFRLRGASAVGGATAAFNAGTNSGNAVCLNCHGTASNGVKPGALALKNGAKKINANHYGTKHGATNNGGQRCWDCHDGHGDANVKMIGVDVLAASSDVYGLAGTRATVAFTYAVPATPAWGDYVKTSAPFNGVCNACHGVSGTTPAAHFTATSGDAAHNPGAACMSCHGHEQGTNDAFKPNGACNACHGSAPATGEHAFHVGTAGGANITYGTTTPQSTPGAYAFSCGKCHTTVGTNHMNDSAHAGTSAATAKVVDVAFDWTSGTTPYTAGATVGTELGGSGAYFRTTNGTCATYCHSNGAPLGAAPTYAAPTWVATTLTCTSCHGNGTSTATMSAKHAKHVSTTTGYSYTCNKCHLGTTTNGTTIADKSLHVNNVNDVKFDAPSAAGAYAQGPSYTCSSVYCHSDGQPLGAASPTYVTGLNWSTGAAMNAECTSCHGGDSTATGTKITSNKHTQHVNQATVLGTNYGCVDCHNATVTANRTLVSPPTTHVNGTKQVGFPARGGQTSAAYASPSCSSNYCHSNGRDPGATDATRYANVTWNQAGVLGCNGCHGRGNATGAPDYANGGTGVSANSHAKHTNSGADATTCQNCHSGLVTAAGTAITGSSHTNGTRNVAILGTYDTNGATTNYDGTTKTCSSVSCHGSGSVQWGATISCSSCHLSAAADVNSFAYNDGLTANIYSTDWTGKGHGQSSATSGTAWYTFSVAGVTDRCVYCHDGSVAHNNLVGGVLTNPYRLRGAAAAGGATGAYNSTTVANANAVCLNCHKTSSIGVDPDGAGGQPLVNSAIAPRIDAYHYGAKHTTDNGGQRCWDCHDPHGDANIKMVGTNLMVSATDNDGWAGTRTATATSFLADAVGGDFAKTASPFNGVCQVCHQSTSYWLSNGTVTTHNTTTQCTNCHAHQDPTPNLAFKGAGDCIGCHTGTQPMAAGGTRRAIVPEFAQAWSHKKSAGGAVTKWDCIVCHMEGDPVTGDPLDAPTGPHKNGVVNLRDPDTGTNIKGVTFTAASGSSPGSYAPTATDLTFTRFSRNLASTTLEPEVQAIMINQCLKCHDTNGAAAYGAGLPLNPLVAKIGGSAEKPFATTIAGTGYTNGTLYPGSTLVGVTANGVAGGVTDVNASFATTNSSYHPVRGAQNNWYAKLTRMAAPWNAVTSPARGATVNATSWGWRISCWDCHALPTDTGTITMTVTAHGGTATLRGNATAPTTGTAAAGTNEATLCKICHAGYDTNTGSSHGTTSAFSSSADSTMTPFLRYGCNRCHSSNYTTAVIRPIRAQDVHGVNALPVAGTKTGRWSTGTDTRPYAFIRNTKSLSSHQPARIGTTTYSATCVHLSDSPCSSRTETYTPGGTY</sequence>
<dbReference type="SUPFAM" id="SSF48695">
    <property type="entry name" value="Multiheme cytochromes"/>
    <property type="match status" value="11"/>
</dbReference>
<dbReference type="InterPro" id="IPR009056">
    <property type="entry name" value="Cyt_c-like_dom"/>
</dbReference>
<name>A0ABN6N4A8_9BACT</name>
<evidence type="ECO:0000256" key="4">
    <source>
        <dbReference type="PROSITE-ProRule" id="PRU00433"/>
    </source>
</evidence>
<evidence type="ECO:0000259" key="6">
    <source>
        <dbReference type="PROSITE" id="PS51007"/>
    </source>
</evidence>
<dbReference type="NCBIfam" id="TIGR01904">
    <property type="entry name" value="GSu_C4xC__C2xCH"/>
    <property type="match status" value="9"/>
</dbReference>
<feature type="signal peptide" evidence="5">
    <location>
        <begin position="1"/>
        <end position="31"/>
    </location>
</feature>
<dbReference type="Pfam" id="PF09698">
    <property type="entry name" value="GSu_C4xC__C2xCH"/>
    <property type="match status" value="6"/>
</dbReference>
<keyword evidence="8" id="KW-1185">Reference proteome</keyword>
<reference evidence="8" key="1">
    <citation type="journal article" date="2022" name="Int. J. Syst. Evol. Microbiol.">
        <title>Anaeromyxobacter oryzae sp. nov., Anaeromyxobacter diazotrophicus sp. nov. and Anaeromyxobacter paludicola sp. nov., isolated from paddy soils.</title>
        <authorList>
            <person name="Itoh H."/>
            <person name="Xu Z."/>
            <person name="Mise K."/>
            <person name="Masuda Y."/>
            <person name="Ushijima N."/>
            <person name="Hayakawa C."/>
            <person name="Shiratori Y."/>
            <person name="Senoo K."/>
        </authorList>
    </citation>
    <scope>NUCLEOTIDE SEQUENCE [LARGE SCALE GENOMIC DNA]</scope>
    <source>
        <strain evidence="8">Red232</strain>
    </source>
</reference>
<dbReference type="PROSITE" id="PS51007">
    <property type="entry name" value="CYTC"/>
    <property type="match status" value="1"/>
</dbReference>
<dbReference type="InterPro" id="IPR051829">
    <property type="entry name" value="Multiheme_Cytochr_ET"/>
</dbReference>
<dbReference type="InterPro" id="IPR013783">
    <property type="entry name" value="Ig-like_fold"/>
</dbReference>
<dbReference type="Gene3D" id="1.10.1130.10">
    <property type="entry name" value="Flavocytochrome C3, Chain A"/>
    <property type="match status" value="4"/>
</dbReference>
<keyword evidence="1 4" id="KW-0479">Metal-binding</keyword>
<dbReference type="Gene3D" id="3.90.10.10">
    <property type="entry name" value="Cytochrome C3"/>
    <property type="match status" value="1"/>
</dbReference>
<dbReference type="InterPro" id="IPR036280">
    <property type="entry name" value="Multihaem_cyt_sf"/>
</dbReference>
<dbReference type="InterPro" id="IPR010176">
    <property type="entry name" value="C4xCH_C2xCH_motif_GEOSU"/>
</dbReference>